<dbReference type="RefSeq" id="WP_057623533.1">
    <property type="nucleotide sequence ID" value="NZ_LKHV02000001.1"/>
</dbReference>
<accession>A0A0Q9YPL0</accession>
<dbReference type="PANTHER" id="PTHR40547:SF1">
    <property type="entry name" value="SLL0298 PROTEIN"/>
    <property type="match status" value="1"/>
</dbReference>
<reference evidence="4" key="2">
    <citation type="journal article" date="2016" name="Genome Announc.">
        <title>Draft Genome Sequences of Two Novel Amoeba-Resistant Intranuclear Bacteria, 'Candidatus Berkiella cookevillensis' and 'Candidatus Berkiella aquae'.</title>
        <authorList>
            <person name="Mehari Y.T."/>
            <person name="Arivett B.A."/>
            <person name="Farone A.L."/>
            <person name="Gunderson J.H."/>
            <person name="Farone M.B."/>
        </authorList>
    </citation>
    <scope>NUCLEOTIDE SEQUENCE</scope>
    <source>
        <strain evidence="4">CC99</strain>
    </source>
</reference>
<dbReference type="PANTHER" id="PTHR40547">
    <property type="entry name" value="SLL0298 PROTEIN"/>
    <property type="match status" value="1"/>
</dbReference>
<protein>
    <submittedName>
        <fullName evidence="4">DUF2062 domain-containing protein</fullName>
    </submittedName>
</protein>
<evidence type="ECO:0000313" key="5">
    <source>
        <dbReference type="Proteomes" id="UP000051494"/>
    </source>
</evidence>
<dbReference type="AlphaFoldDB" id="A0A0Q9YPL0"/>
<keyword evidence="1" id="KW-0812">Transmembrane</keyword>
<dbReference type="Proteomes" id="UP000051494">
    <property type="component" value="Unassembled WGS sequence"/>
</dbReference>
<evidence type="ECO:0000259" key="2">
    <source>
        <dbReference type="Pfam" id="PF09835"/>
    </source>
</evidence>
<keyword evidence="5" id="KW-1185">Reference proteome</keyword>
<dbReference type="InterPro" id="IPR018639">
    <property type="entry name" value="DUF2062"/>
</dbReference>
<evidence type="ECO:0000256" key="1">
    <source>
        <dbReference type="SAM" id="Phobius"/>
    </source>
</evidence>
<keyword evidence="1" id="KW-0472">Membrane</keyword>
<feature type="transmembrane region" description="Helical" evidence="1">
    <location>
        <begin position="44"/>
        <end position="68"/>
    </location>
</feature>
<sequence>MRNWFKKYVPSKTIKNHEGLSWIKNRLHDSSLWHLNRHSVARGVAIGLFVAFIPLPLQMLLAAVLSVFTRSNLPIAVALTWVTNPITFFPINYFIYRVGKWVLNDPVTTFVMKDFDWEGKHWSEIGSHFLHWLESMSVAFLVGLPIVAITLSILGYILIHVIWKMSAYYRWYQRKKRIERKKKLRRTGRD</sequence>
<feature type="transmembrane region" description="Helical" evidence="1">
    <location>
        <begin position="75"/>
        <end position="96"/>
    </location>
</feature>
<evidence type="ECO:0000313" key="4">
    <source>
        <dbReference type="EMBL" id="MCS5707599.1"/>
    </source>
</evidence>
<dbReference type="EMBL" id="LKHV02000001">
    <property type="protein sequence ID" value="MCS5707599.1"/>
    <property type="molecule type" value="Genomic_DNA"/>
</dbReference>
<gene>
    <name evidence="4" type="ORF">CC99x_001635</name>
    <name evidence="3" type="ORF">CC99x_00615</name>
</gene>
<dbReference type="Pfam" id="PF09835">
    <property type="entry name" value="DUF2062"/>
    <property type="match status" value="1"/>
</dbReference>
<name>A0A0Q9YPL0_9GAMM</name>
<feature type="transmembrane region" description="Helical" evidence="1">
    <location>
        <begin position="138"/>
        <end position="163"/>
    </location>
</feature>
<dbReference type="STRING" id="437022.CC99x_00615"/>
<reference evidence="3" key="1">
    <citation type="submission" date="2015-09" db="EMBL/GenBank/DDBJ databases">
        <title>Draft Genome Sequences of Two Novel Amoeba-resistant Intranuclear Bacteria, Candidatus Berkiella cookevillensis and Candidatus Berkiella aquae.</title>
        <authorList>
            <person name="Mehari Y.T."/>
            <person name="Arivett B.A."/>
            <person name="Farone A.L."/>
            <person name="Gunderson J.H."/>
            <person name="Farone M.B."/>
        </authorList>
    </citation>
    <scope>NUCLEOTIDE SEQUENCE [LARGE SCALE GENOMIC DNA]</scope>
    <source>
        <strain evidence="3">CC99</strain>
    </source>
</reference>
<dbReference type="OrthoDB" id="9786029at2"/>
<comment type="caution">
    <text evidence="3">The sequence shown here is derived from an EMBL/GenBank/DDBJ whole genome shotgun (WGS) entry which is preliminary data.</text>
</comment>
<dbReference type="EMBL" id="LKHV01000002">
    <property type="protein sequence ID" value="KRG19602.1"/>
    <property type="molecule type" value="Genomic_DNA"/>
</dbReference>
<feature type="domain" description="DUF2062" evidence="2">
    <location>
        <begin position="21"/>
        <end position="171"/>
    </location>
</feature>
<organism evidence="3">
    <name type="scientific">Candidatus Berkiella cookevillensis</name>
    <dbReference type="NCBI Taxonomy" id="437022"/>
    <lineage>
        <taxon>Bacteria</taxon>
        <taxon>Pseudomonadati</taxon>
        <taxon>Pseudomonadota</taxon>
        <taxon>Gammaproteobacteria</taxon>
        <taxon>Candidatus Berkiellales</taxon>
        <taxon>Candidatus Berkiellaceae</taxon>
        <taxon>Candidatus Berkiella</taxon>
    </lineage>
</organism>
<proteinExistence type="predicted"/>
<evidence type="ECO:0000313" key="3">
    <source>
        <dbReference type="EMBL" id="KRG19602.1"/>
    </source>
</evidence>
<reference evidence="4" key="3">
    <citation type="submission" date="2021-06" db="EMBL/GenBank/DDBJ databases">
        <title>Genomic Description and Analysis of Intracellular Bacteria, Candidatus Berkiella cookevillensis and Candidatus Berkiella aquae.</title>
        <authorList>
            <person name="Kidane D.T."/>
            <person name="Mehari Y.T."/>
            <person name="Rice F.C."/>
            <person name="Arivett B.A."/>
            <person name="Farone A.L."/>
            <person name="Berk S.G."/>
            <person name="Farone M.B."/>
        </authorList>
    </citation>
    <scope>NUCLEOTIDE SEQUENCE</scope>
    <source>
        <strain evidence="4">CC99</strain>
    </source>
</reference>
<keyword evidence="1" id="KW-1133">Transmembrane helix</keyword>